<dbReference type="RefSeq" id="XP_033681076.1">
    <property type="nucleotide sequence ID" value="XM_033836106.1"/>
</dbReference>
<dbReference type="GeneID" id="54589436"/>
<organism evidence="1 2">
    <name type="scientific">Trematosphaeria pertusa</name>
    <dbReference type="NCBI Taxonomy" id="390896"/>
    <lineage>
        <taxon>Eukaryota</taxon>
        <taxon>Fungi</taxon>
        <taxon>Dikarya</taxon>
        <taxon>Ascomycota</taxon>
        <taxon>Pezizomycotina</taxon>
        <taxon>Dothideomycetes</taxon>
        <taxon>Pleosporomycetidae</taxon>
        <taxon>Pleosporales</taxon>
        <taxon>Massarineae</taxon>
        <taxon>Trematosphaeriaceae</taxon>
        <taxon>Trematosphaeria</taxon>
    </lineage>
</organism>
<dbReference type="Proteomes" id="UP000800094">
    <property type="component" value="Unassembled WGS sequence"/>
</dbReference>
<protein>
    <submittedName>
        <fullName evidence="1">Uncharacterized protein</fullName>
    </submittedName>
</protein>
<name>A0A6A6I7Y2_9PLEO</name>
<accession>A0A6A6I7Y2</accession>
<keyword evidence="2" id="KW-1185">Reference proteome</keyword>
<dbReference type="AlphaFoldDB" id="A0A6A6I7Y2"/>
<evidence type="ECO:0000313" key="2">
    <source>
        <dbReference type="Proteomes" id="UP000800094"/>
    </source>
</evidence>
<proteinExistence type="predicted"/>
<gene>
    <name evidence="1" type="ORF">BU26DRAFT_61568</name>
</gene>
<sequence length="71" mass="8181">MAWLRLGRSWCICPLLFFSILSCFAYTQVLFLCMLVSWLNDQFGPADGNGKQRSLVRFGLAWMDLGLCGWR</sequence>
<reference evidence="1" key="1">
    <citation type="journal article" date="2020" name="Stud. Mycol.">
        <title>101 Dothideomycetes genomes: a test case for predicting lifestyles and emergence of pathogens.</title>
        <authorList>
            <person name="Haridas S."/>
            <person name="Albert R."/>
            <person name="Binder M."/>
            <person name="Bloem J."/>
            <person name="Labutti K."/>
            <person name="Salamov A."/>
            <person name="Andreopoulos B."/>
            <person name="Baker S."/>
            <person name="Barry K."/>
            <person name="Bills G."/>
            <person name="Bluhm B."/>
            <person name="Cannon C."/>
            <person name="Castanera R."/>
            <person name="Culley D."/>
            <person name="Daum C."/>
            <person name="Ezra D."/>
            <person name="Gonzalez J."/>
            <person name="Henrissat B."/>
            <person name="Kuo A."/>
            <person name="Liang C."/>
            <person name="Lipzen A."/>
            <person name="Lutzoni F."/>
            <person name="Magnuson J."/>
            <person name="Mondo S."/>
            <person name="Nolan M."/>
            <person name="Ohm R."/>
            <person name="Pangilinan J."/>
            <person name="Park H.-J."/>
            <person name="Ramirez L."/>
            <person name="Alfaro M."/>
            <person name="Sun H."/>
            <person name="Tritt A."/>
            <person name="Yoshinaga Y."/>
            <person name="Zwiers L.-H."/>
            <person name="Turgeon B."/>
            <person name="Goodwin S."/>
            <person name="Spatafora J."/>
            <person name="Crous P."/>
            <person name="Grigoriev I."/>
        </authorList>
    </citation>
    <scope>NUCLEOTIDE SEQUENCE</scope>
    <source>
        <strain evidence="1">CBS 122368</strain>
    </source>
</reference>
<dbReference type="PROSITE" id="PS51257">
    <property type="entry name" value="PROKAR_LIPOPROTEIN"/>
    <property type="match status" value="1"/>
</dbReference>
<evidence type="ECO:0000313" key="1">
    <source>
        <dbReference type="EMBL" id="KAF2246072.1"/>
    </source>
</evidence>
<dbReference type="EMBL" id="ML987199">
    <property type="protein sequence ID" value="KAF2246072.1"/>
    <property type="molecule type" value="Genomic_DNA"/>
</dbReference>